<accession>D6XZK1</accession>
<dbReference type="OrthoDB" id="3784230at2"/>
<dbReference type="RefSeq" id="WP_013171800.1">
    <property type="nucleotide sequence ID" value="NC_014219.1"/>
</dbReference>
<evidence type="ECO:0000313" key="1">
    <source>
        <dbReference type="EMBL" id="ADH98375.1"/>
    </source>
</evidence>
<dbReference type="HOGENOM" id="CLU_1232999_0_0_9"/>
<proteinExistence type="predicted"/>
<gene>
    <name evidence="1" type="ordered locus">Bsel_0849</name>
</gene>
<protein>
    <submittedName>
        <fullName evidence="1">Uncharacterized protein</fullName>
    </submittedName>
</protein>
<dbReference type="KEGG" id="bse:Bsel_0849"/>
<keyword evidence="2" id="KW-1185">Reference proteome</keyword>
<dbReference type="eggNOG" id="COG4469">
    <property type="taxonomic scope" value="Bacteria"/>
</dbReference>
<sequence length="224" mass="25808">MMKVTADELMKALRNIGCEEVDAGSNLFQDFEETPEIGIRINGKRFGIERIEGIAPETDKRIAREVKRKQRYYKVKKMPVLWLFTPGRETDVPDNRQLFLWESEIAAANRTKEDSAWELRANGHIRDASFFQLFDYEPDSAHERVLVNSITEASVRNGEPVFRTKRFLVDRKDAPIRAFLLWQSPWLALEDLTLIRAGSFVCGNSASEEAARVAFDRDVQNRQA</sequence>
<dbReference type="Proteomes" id="UP000000271">
    <property type="component" value="Chromosome"/>
</dbReference>
<dbReference type="STRING" id="439292.Bsel_0849"/>
<evidence type="ECO:0000313" key="2">
    <source>
        <dbReference type="Proteomes" id="UP000000271"/>
    </source>
</evidence>
<name>D6XZK1_BACIE</name>
<dbReference type="AlphaFoldDB" id="D6XZK1"/>
<reference evidence="1" key="1">
    <citation type="submission" date="2009-10" db="EMBL/GenBank/DDBJ databases">
        <title>Complete sequence of Bacillus selenitireducens MLS10.</title>
        <authorList>
            <consortium name="US DOE Joint Genome Institute"/>
            <person name="Lucas S."/>
            <person name="Copeland A."/>
            <person name="Lapidus A."/>
            <person name="Glavina del Rio T."/>
            <person name="Dalin E."/>
            <person name="Tice H."/>
            <person name="Bruce D."/>
            <person name="Goodwin L."/>
            <person name="Pitluck S."/>
            <person name="Sims D."/>
            <person name="Brettin T."/>
            <person name="Detter J.C."/>
            <person name="Han C."/>
            <person name="Larimer F."/>
            <person name="Land M."/>
            <person name="Hauser L."/>
            <person name="Kyrpides N."/>
            <person name="Ovchinnikova G."/>
            <person name="Stolz J."/>
        </authorList>
    </citation>
    <scope>NUCLEOTIDE SEQUENCE [LARGE SCALE GENOMIC DNA]</scope>
    <source>
        <strain evidence="1">MLS10</strain>
    </source>
</reference>
<organism evidence="1 2">
    <name type="scientific">Bacillus selenitireducens (strain ATCC 700615 / DSM 15326 / MLS10)</name>
    <dbReference type="NCBI Taxonomy" id="439292"/>
    <lineage>
        <taxon>Bacteria</taxon>
        <taxon>Bacillati</taxon>
        <taxon>Bacillota</taxon>
        <taxon>Bacilli</taxon>
        <taxon>Bacillales</taxon>
        <taxon>Bacillaceae</taxon>
        <taxon>Salisediminibacterium</taxon>
    </lineage>
</organism>
<dbReference type="EMBL" id="CP001791">
    <property type="protein sequence ID" value="ADH98375.1"/>
    <property type="molecule type" value="Genomic_DNA"/>
</dbReference>